<proteinExistence type="predicted"/>
<comment type="caution">
    <text evidence="4">The sequence shown here is derived from an EMBL/GenBank/DDBJ whole genome shotgun (WGS) entry which is preliminary data.</text>
</comment>
<accession>A0A0C1N884</accession>
<dbReference type="AlphaFoldDB" id="A0A0C1N884"/>
<dbReference type="EMBL" id="JHEG02000058">
    <property type="protein sequence ID" value="KIE08771.1"/>
    <property type="molecule type" value="Genomic_DNA"/>
</dbReference>
<dbReference type="RefSeq" id="WP_050046253.1">
    <property type="nucleotide sequence ID" value="NZ_JHEG04000001.1"/>
</dbReference>
<evidence type="ECO:0000313" key="5">
    <source>
        <dbReference type="Proteomes" id="UP000029738"/>
    </source>
</evidence>
<evidence type="ECO:0000313" key="4">
    <source>
        <dbReference type="EMBL" id="KIE08771.1"/>
    </source>
</evidence>
<name>A0A0C1N884_9CYAN</name>
<gene>
    <name evidence="4" type="ORF">DA73_0230105</name>
    <name evidence="3" type="ORF">DA73_0400008870</name>
</gene>
<feature type="region of interest" description="Disordered" evidence="1">
    <location>
        <begin position="1"/>
        <end position="40"/>
    </location>
</feature>
<feature type="transmembrane region" description="Helical" evidence="2">
    <location>
        <begin position="48"/>
        <end position="69"/>
    </location>
</feature>
<feature type="compositionally biased region" description="Pro residues" evidence="1">
    <location>
        <begin position="14"/>
        <end position="23"/>
    </location>
</feature>
<dbReference type="STRING" id="1479485.DA73_0230105"/>
<keyword evidence="5" id="KW-1185">Reference proteome</keyword>
<reference evidence="3" key="2">
    <citation type="submission" date="2019-11" db="EMBL/GenBank/DDBJ databases">
        <title>Improved Assembly of Tolypothrix boutellei genome.</title>
        <authorList>
            <person name="Sarangi A.N."/>
            <person name="Mukherjee M."/>
            <person name="Ghosh S."/>
            <person name="Singh D."/>
            <person name="Das A."/>
            <person name="Kant S."/>
            <person name="Prusty A."/>
            <person name="Tripathy S."/>
        </authorList>
    </citation>
    <scope>NUCLEOTIDE SEQUENCE</scope>
    <source>
        <strain evidence="3">VB521301</strain>
    </source>
</reference>
<evidence type="ECO:0000256" key="2">
    <source>
        <dbReference type="SAM" id="Phobius"/>
    </source>
</evidence>
<keyword evidence="2" id="KW-0472">Membrane</keyword>
<dbReference type="Proteomes" id="UP000029738">
    <property type="component" value="Unassembled WGS sequence"/>
</dbReference>
<keyword evidence="2" id="KW-0812">Transmembrane</keyword>
<evidence type="ECO:0000313" key="3">
    <source>
        <dbReference type="EMBL" id="KAF3885558.1"/>
    </source>
</evidence>
<sequence>MRTEDRQTHQNPTPDRPAPPYYDPRPASISTVQDHGQNDREKSLPIELSLNISLGVLALLLFATAYYYGFLH</sequence>
<protein>
    <submittedName>
        <fullName evidence="4">Uncharacterized protein</fullName>
    </submittedName>
</protein>
<keyword evidence="2" id="KW-1133">Transmembrane helix</keyword>
<dbReference type="EMBL" id="JHEG04000001">
    <property type="protein sequence ID" value="KAF3885558.1"/>
    <property type="molecule type" value="Genomic_DNA"/>
</dbReference>
<organism evidence="4">
    <name type="scientific">Tolypothrix bouteillei VB521301</name>
    <dbReference type="NCBI Taxonomy" id="1479485"/>
    <lineage>
        <taxon>Bacteria</taxon>
        <taxon>Bacillati</taxon>
        <taxon>Cyanobacteriota</taxon>
        <taxon>Cyanophyceae</taxon>
        <taxon>Nostocales</taxon>
        <taxon>Tolypothrichaceae</taxon>
        <taxon>Tolypothrix</taxon>
    </lineage>
</organism>
<reference evidence="4" key="1">
    <citation type="journal article" date="2015" name="Genome Announc.">
        <title>Draft Genome Sequence of Tolypothrix boutellei Strain VB521301.</title>
        <authorList>
            <person name="Chandrababunaidu M.M."/>
            <person name="Singh D."/>
            <person name="Sen D."/>
            <person name="Bhan S."/>
            <person name="Das S."/>
            <person name="Gupta A."/>
            <person name="Adhikary S.P."/>
            <person name="Tripathy S."/>
        </authorList>
    </citation>
    <scope>NUCLEOTIDE SEQUENCE</scope>
    <source>
        <strain evidence="4">VB521301</strain>
    </source>
</reference>
<evidence type="ECO:0000256" key="1">
    <source>
        <dbReference type="SAM" id="MobiDB-lite"/>
    </source>
</evidence>